<feature type="region of interest" description="Disordered" evidence="6">
    <location>
        <begin position="1"/>
        <end position="93"/>
    </location>
</feature>
<gene>
    <name evidence="8" type="ORF">ASEP1449_LOCUS2109</name>
</gene>
<dbReference type="PROSITE" id="PS50005">
    <property type="entry name" value="TPR"/>
    <property type="match status" value="4"/>
</dbReference>
<dbReference type="Pfam" id="PF13374">
    <property type="entry name" value="TPR_10"/>
    <property type="match status" value="1"/>
</dbReference>
<protein>
    <recommendedName>
        <fullName evidence="7">SH3 domain-containing protein</fullName>
    </recommendedName>
</protein>
<organism evidence="8">
    <name type="scientific">Attheya septentrionalis</name>
    <dbReference type="NCBI Taxonomy" id="420275"/>
    <lineage>
        <taxon>Eukaryota</taxon>
        <taxon>Sar</taxon>
        <taxon>Stramenopiles</taxon>
        <taxon>Ochrophyta</taxon>
        <taxon>Bacillariophyta</taxon>
        <taxon>Coscinodiscophyceae</taxon>
        <taxon>Chaetocerotophycidae</taxon>
        <taxon>Chaetocerotales</taxon>
        <taxon>Attheyaceae</taxon>
        <taxon>Attheya</taxon>
    </lineage>
</organism>
<evidence type="ECO:0000256" key="5">
    <source>
        <dbReference type="PROSITE-ProRule" id="PRU00339"/>
    </source>
</evidence>
<feature type="compositionally biased region" description="Basic and acidic residues" evidence="6">
    <location>
        <begin position="214"/>
        <end position="229"/>
    </location>
</feature>
<dbReference type="SUPFAM" id="SSF48452">
    <property type="entry name" value="TPR-like"/>
    <property type="match status" value="4"/>
</dbReference>
<dbReference type="Gene3D" id="1.25.40.10">
    <property type="entry name" value="Tetratricopeptide repeat domain"/>
    <property type="match status" value="4"/>
</dbReference>
<dbReference type="PANTHER" id="PTHR45641:SF19">
    <property type="entry name" value="NEPHROCYSTIN-3"/>
    <property type="match status" value="1"/>
</dbReference>
<dbReference type="InterPro" id="IPR001452">
    <property type="entry name" value="SH3_domain"/>
</dbReference>
<evidence type="ECO:0000259" key="7">
    <source>
        <dbReference type="PROSITE" id="PS50002"/>
    </source>
</evidence>
<feature type="compositionally biased region" description="Polar residues" evidence="6">
    <location>
        <begin position="47"/>
        <end position="64"/>
    </location>
</feature>
<feature type="compositionally biased region" description="Polar residues" evidence="6">
    <location>
        <begin position="230"/>
        <end position="239"/>
    </location>
</feature>
<feature type="compositionally biased region" description="Acidic residues" evidence="6">
    <location>
        <begin position="16"/>
        <end position="40"/>
    </location>
</feature>
<name>A0A7S2XJB0_9STRA</name>
<dbReference type="InterPro" id="IPR036028">
    <property type="entry name" value="SH3-like_dom_sf"/>
</dbReference>
<evidence type="ECO:0000313" key="8">
    <source>
        <dbReference type="EMBL" id="CAD9810286.1"/>
    </source>
</evidence>
<keyword evidence="1 4" id="KW-0728">SH3 domain</keyword>
<reference evidence="8" key="1">
    <citation type="submission" date="2021-01" db="EMBL/GenBank/DDBJ databases">
        <authorList>
            <person name="Corre E."/>
            <person name="Pelletier E."/>
            <person name="Niang G."/>
            <person name="Scheremetjew M."/>
            <person name="Finn R."/>
            <person name="Kale V."/>
            <person name="Holt S."/>
            <person name="Cochrane G."/>
            <person name="Meng A."/>
            <person name="Brown T."/>
            <person name="Cohen L."/>
        </authorList>
    </citation>
    <scope>NUCLEOTIDE SEQUENCE</scope>
    <source>
        <strain evidence="8">CCMP2084</strain>
    </source>
</reference>
<keyword evidence="3 5" id="KW-0802">TPR repeat</keyword>
<evidence type="ECO:0000256" key="4">
    <source>
        <dbReference type="PROSITE-ProRule" id="PRU00192"/>
    </source>
</evidence>
<dbReference type="PANTHER" id="PTHR45641">
    <property type="entry name" value="TETRATRICOPEPTIDE REPEAT PROTEIN (AFU_ORTHOLOGUE AFUA_6G03870)"/>
    <property type="match status" value="1"/>
</dbReference>
<dbReference type="InterPro" id="IPR011990">
    <property type="entry name" value="TPR-like_helical_dom_sf"/>
</dbReference>
<dbReference type="AlphaFoldDB" id="A0A7S2XJB0"/>
<feature type="region of interest" description="Disordered" evidence="6">
    <location>
        <begin position="174"/>
        <end position="243"/>
    </location>
</feature>
<feature type="repeat" description="TPR" evidence="5">
    <location>
        <begin position="858"/>
        <end position="891"/>
    </location>
</feature>
<proteinExistence type="predicted"/>
<feature type="repeat" description="TPR" evidence="5">
    <location>
        <begin position="774"/>
        <end position="807"/>
    </location>
</feature>
<dbReference type="SMART" id="SM00028">
    <property type="entry name" value="TPR"/>
    <property type="match status" value="11"/>
</dbReference>
<evidence type="ECO:0000256" key="6">
    <source>
        <dbReference type="SAM" id="MobiDB-lite"/>
    </source>
</evidence>
<feature type="compositionally biased region" description="Acidic residues" evidence="6">
    <location>
        <begin position="185"/>
        <end position="198"/>
    </location>
</feature>
<dbReference type="Pfam" id="PF07653">
    <property type="entry name" value="SH3_2"/>
    <property type="match status" value="1"/>
</dbReference>
<dbReference type="InterPro" id="IPR019734">
    <property type="entry name" value="TPR_rpt"/>
</dbReference>
<evidence type="ECO:0000256" key="3">
    <source>
        <dbReference type="ARBA" id="ARBA00022803"/>
    </source>
</evidence>
<feature type="domain" description="SH3" evidence="7">
    <location>
        <begin position="96"/>
        <end position="160"/>
    </location>
</feature>
<feature type="repeat" description="TPR" evidence="5">
    <location>
        <begin position="437"/>
        <end position="470"/>
    </location>
</feature>
<evidence type="ECO:0000256" key="1">
    <source>
        <dbReference type="ARBA" id="ARBA00022443"/>
    </source>
</evidence>
<keyword evidence="2" id="KW-0677">Repeat</keyword>
<dbReference type="EMBL" id="HBHQ01003222">
    <property type="protein sequence ID" value="CAD9810286.1"/>
    <property type="molecule type" value="Transcribed_RNA"/>
</dbReference>
<dbReference type="Pfam" id="PF13424">
    <property type="entry name" value="TPR_12"/>
    <property type="match status" value="3"/>
</dbReference>
<accession>A0A7S2XJB0</accession>
<dbReference type="PROSITE" id="PS50002">
    <property type="entry name" value="SH3"/>
    <property type="match status" value="1"/>
</dbReference>
<sequence>MCGAMHVEPPLPVYPYDDESKDTDDESDIYADLGSEDDSASEGLNAIDTTYQLPSSSLPPSNRQHSLRRDPPPSHIIPEIIDEDGVSNDPSRTRGVKGMEFVAIRRFGADESDTVSVITFKEHDMISVTHQDDDGGWWWGVTEDGNEGWFPSEYVTKVVDAIDQVAEDFFNAPGQSAGRLGTIPDDIEYVPSQDDDDSNTLGLEGPSFMGESPESTRPRNKRLDSKRSLDTGTSKSTAPSAEGFEVADLSHVELPENDYEDETEAAEFNMDNLLRQMNVVHSEMKADDGAKPFGEVLQKEKKRDSKMLKMEDMRMSNKSKPKITPKRDETTELKLLTQKLKKQQAEKQTDPIDILETHVAMAQRYWRIDNPNKAIKHFLEALRIEMDRKDNKRVIDTLRQLGELYFEQKRWDASGSCVSEAKRISSKLYGDKSETTARLLNQLGKIYLEQEEFEEAMANHEEALTVFRKIHSKHENHPDILDTLANIGSCYYKERNCLTKIRNSDEEYQNFIASGMLDKIAHAHEQRGTYTDAIMICEEKLQLLQNRGNSKAIKLEIAHTLNYLGSLNLKMGRHIVSMDYHSQALKMFQNDVSSVLTVQKRKHAILKTQILIGMVEYHSGDFGRALRLFEEALVSQKSSAPKDKISKANCLVGMGLIQIELCDYDTALKLLQEPLAIRTKELGSSHPDTLSIRVDISRVYSCMGKTDMALSELNMVLTSQREIYGGKHPCLATTLHHLGVAYARKGKLHSAMKCYEECFLTRESMLGDEHPAFAMTLHSIGAAHASNKRFEKALRIYQDALRIRKEVLGDRHIDVARTLANIGSAYSSMGKTSEAMPYYNKAFELAHATFGAKHPSVADIYVNMGNVHLRKCAFDEAKEKFNDALMIYKASKLPPDHPKIAHAQTVLARVKHEEDLCV</sequence>
<dbReference type="SMART" id="SM00326">
    <property type="entry name" value="SH3"/>
    <property type="match status" value="1"/>
</dbReference>
<dbReference type="SUPFAM" id="SSF50044">
    <property type="entry name" value="SH3-domain"/>
    <property type="match status" value="1"/>
</dbReference>
<feature type="repeat" description="TPR" evidence="5">
    <location>
        <begin position="816"/>
        <end position="849"/>
    </location>
</feature>
<dbReference type="Gene3D" id="2.30.30.40">
    <property type="entry name" value="SH3 Domains"/>
    <property type="match status" value="1"/>
</dbReference>
<evidence type="ECO:0000256" key="2">
    <source>
        <dbReference type="ARBA" id="ARBA00022737"/>
    </source>
</evidence>